<dbReference type="HOGENOM" id="CLU_940149_0_0_1"/>
<evidence type="ECO:0000259" key="7">
    <source>
        <dbReference type="PROSITE" id="PS51999"/>
    </source>
</evidence>
<evidence type="ECO:0000256" key="1">
    <source>
        <dbReference type="ARBA" id="ARBA00022723"/>
    </source>
</evidence>
<evidence type="ECO:0000256" key="3">
    <source>
        <dbReference type="ARBA" id="ARBA00022833"/>
    </source>
</evidence>
<feature type="compositionally biased region" description="Low complexity" evidence="6">
    <location>
        <begin position="73"/>
        <end position="94"/>
    </location>
</feature>
<dbReference type="RefSeq" id="XP_014176604.1">
    <property type="nucleotide sequence ID" value="XM_014321129.1"/>
</dbReference>
<keyword evidence="2 4" id="KW-0863">Zinc-finger</keyword>
<feature type="domain" description="GRF-type" evidence="7">
    <location>
        <begin position="1"/>
        <end position="34"/>
    </location>
</feature>
<comment type="caution">
    <text evidence="8">The sequence shown here is derived from an EMBL/GenBank/DDBJ whole genome shotgun (WGS) entry which is preliminary data.</text>
</comment>
<dbReference type="KEGG" id="tasa:A1Q1_05920"/>
<evidence type="ECO:0000256" key="6">
    <source>
        <dbReference type="SAM" id="MobiDB-lite"/>
    </source>
</evidence>
<dbReference type="AlphaFoldDB" id="J5SI95"/>
<dbReference type="PANTHER" id="PTHR33680">
    <property type="entry name" value="OS07G0190500 PROTEIN"/>
    <property type="match status" value="1"/>
</dbReference>
<evidence type="ECO:0000256" key="4">
    <source>
        <dbReference type="PROSITE-ProRule" id="PRU01343"/>
    </source>
</evidence>
<dbReference type="EMBL" id="ALBS01000322">
    <property type="protein sequence ID" value="EJT45771.1"/>
    <property type="molecule type" value="Genomic_DNA"/>
</dbReference>
<feature type="region of interest" description="Disordered" evidence="6">
    <location>
        <begin position="37"/>
        <end position="141"/>
    </location>
</feature>
<keyword evidence="3" id="KW-0862">Zinc</keyword>
<dbReference type="PROSITE" id="PS51999">
    <property type="entry name" value="ZF_GRF"/>
    <property type="match status" value="1"/>
</dbReference>
<evidence type="ECO:0000256" key="2">
    <source>
        <dbReference type="ARBA" id="ARBA00022771"/>
    </source>
</evidence>
<sequence length="314" mass="34451">MSRTQANPNRWYYACARDREDPKRCKFFKWEDELGAAKGGNVLGGASPAKGQTLGAAPGTPSRLMRPTPGSATPRKTGTTPSSTSTTPSKSSSRAPNHLLQATLNNAAGVETPSKRLRRWNEPKQDLVSVPDSDEDSSDIDWGSVDAEKLEEEALSQTNTPRAIRFDTTPMTDTRKRKLDTLVEDEPTPSKSRVEQLRDGAPASPATPNLPPTTPGGTAPPHPALGAMMTAMEDLKEHLARQDRHVRAAQTMKQSMRESIRTLQERVKELEGGEGSAPVLKLQEKVTQLGEENLKLKERIKQLEKEARERESAL</sequence>
<evidence type="ECO:0000313" key="8">
    <source>
        <dbReference type="EMBL" id="EJT45771.1"/>
    </source>
</evidence>
<feature type="region of interest" description="Disordered" evidence="6">
    <location>
        <begin position="153"/>
        <end position="225"/>
    </location>
</feature>
<evidence type="ECO:0000256" key="5">
    <source>
        <dbReference type="SAM" id="Coils"/>
    </source>
</evidence>
<proteinExistence type="predicted"/>
<reference evidence="8 9" key="1">
    <citation type="journal article" date="2012" name="Eukaryot. Cell">
        <title>Draft genome sequence of CBS 2479, the standard type strain of Trichosporon asahii.</title>
        <authorList>
            <person name="Yang R.Y."/>
            <person name="Li H.T."/>
            <person name="Zhu H."/>
            <person name="Zhou G.P."/>
            <person name="Wang M."/>
            <person name="Wang L."/>
        </authorList>
    </citation>
    <scope>NUCLEOTIDE SEQUENCE [LARGE SCALE GENOMIC DNA]</scope>
    <source>
        <strain evidence="9">ATCC 90039 / CBS 2479 / JCM 2466 / KCTC 7840 / NCYC 2677 / UAMH 7654</strain>
    </source>
</reference>
<protein>
    <recommendedName>
        <fullName evidence="7">GRF-type domain-containing protein</fullName>
    </recommendedName>
</protein>
<dbReference type="PANTHER" id="PTHR33680:SF1">
    <property type="entry name" value="OS05G0489500 PROTEIN"/>
    <property type="match status" value="1"/>
</dbReference>
<dbReference type="GeneID" id="25989432"/>
<dbReference type="InterPro" id="IPR010666">
    <property type="entry name" value="Znf_GRF"/>
</dbReference>
<keyword evidence="5" id="KW-0175">Coiled coil</keyword>
<dbReference type="Pfam" id="PF06839">
    <property type="entry name" value="Zn_ribbon_GRF"/>
    <property type="match status" value="1"/>
</dbReference>
<dbReference type="VEuPathDB" id="FungiDB:A1Q1_05920"/>
<feature type="compositionally biased region" description="Pro residues" evidence="6">
    <location>
        <begin position="208"/>
        <end position="223"/>
    </location>
</feature>
<keyword evidence="1" id="KW-0479">Metal-binding</keyword>
<dbReference type="GO" id="GO:0008270">
    <property type="term" value="F:zinc ion binding"/>
    <property type="evidence" value="ECO:0007669"/>
    <property type="project" value="UniProtKB-KW"/>
</dbReference>
<accession>J5SI95</accession>
<feature type="coiled-coil region" evidence="5">
    <location>
        <begin position="246"/>
        <end position="313"/>
    </location>
</feature>
<name>J5SI95_TRIAS</name>
<evidence type="ECO:0000313" key="9">
    <source>
        <dbReference type="Proteomes" id="UP000002748"/>
    </source>
</evidence>
<gene>
    <name evidence="8" type="ORF">A1Q1_05920</name>
</gene>
<dbReference type="Proteomes" id="UP000002748">
    <property type="component" value="Unassembled WGS sequence"/>
</dbReference>
<dbReference type="OrthoDB" id="5418639at2759"/>
<organism evidence="8 9">
    <name type="scientific">Trichosporon asahii var. asahii (strain ATCC 90039 / CBS 2479 / JCM 2466 / KCTC 7840 / NBRC 103889/ NCYC 2677 / UAMH 7654)</name>
    <name type="common">Yeast</name>
    <dbReference type="NCBI Taxonomy" id="1186058"/>
    <lineage>
        <taxon>Eukaryota</taxon>
        <taxon>Fungi</taxon>
        <taxon>Dikarya</taxon>
        <taxon>Basidiomycota</taxon>
        <taxon>Agaricomycotina</taxon>
        <taxon>Tremellomycetes</taxon>
        <taxon>Trichosporonales</taxon>
        <taxon>Trichosporonaceae</taxon>
        <taxon>Trichosporon</taxon>
    </lineage>
</organism>